<gene>
    <name evidence="1" type="ORF">METZ01_LOCUS128167</name>
</gene>
<protein>
    <submittedName>
        <fullName evidence="1">Uncharacterized protein</fullName>
    </submittedName>
</protein>
<dbReference type="AlphaFoldDB" id="A0A381YFL2"/>
<organism evidence="1">
    <name type="scientific">marine metagenome</name>
    <dbReference type="NCBI Taxonomy" id="408172"/>
    <lineage>
        <taxon>unclassified sequences</taxon>
        <taxon>metagenomes</taxon>
        <taxon>ecological metagenomes</taxon>
    </lineage>
</organism>
<evidence type="ECO:0000313" key="1">
    <source>
        <dbReference type="EMBL" id="SVA75313.1"/>
    </source>
</evidence>
<dbReference type="EMBL" id="UINC01018024">
    <property type="protein sequence ID" value="SVA75313.1"/>
    <property type="molecule type" value="Genomic_DNA"/>
</dbReference>
<proteinExistence type="predicted"/>
<reference evidence="1" key="1">
    <citation type="submission" date="2018-05" db="EMBL/GenBank/DDBJ databases">
        <authorList>
            <person name="Lanie J.A."/>
            <person name="Ng W.-L."/>
            <person name="Kazmierczak K.M."/>
            <person name="Andrzejewski T.M."/>
            <person name="Davidsen T.M."/>
            <person name="Wayne K.J."/>
            <person name="Tettelin H."/>
            <person name="Glass J.I."/>
            <person name="Rusch D."/>
            <person name="Podicherti R."/>
            <person name="Tsui H.-C.T."/>
            <person name="Winkler M.E."/>
        </authorList>
    </citation>
    <scope>NUCLEOTIDE SEQUENCE</scope>
</reference>
<sequence>MKYDGTCIVCNKKIRAKEIGFWLKEESKVKHEKCAEENKELKCAICNGSAGCMDCEFAEICDRESVSKLCICKKCEGVHDSFALYQKSIIEKFPLVNLKI</sequence>
<accession>A0A381YFL2</accession>
<name>A0A381YFL2_9ZZZZ</name>